<accession>A0A2W4WFV3</accession>
<dbReference type="PANTHER" id="PTHR31303">
    <property type="entry name" value="CTP-DEPENDENT DIACYLGLYCEROL KINASE 1"/>
    <property type="match status" value="1"/>
</dbReference>
<feature type="transmembrane region" description="Helical" evidence="1">
    <location>
        <begin position="91"/>
        <end position="111"/>
    </location>
</feature>
<dbReference type="Proteomes" id="UP000249081">
    <property type="component" value="Unassembled WGS sequence"/>
</dbReference>
<keyword evidence="2" id="KW-0548">Nucleotidyltransferase</keyword>
<keyword evidence="2" id="KW-0808">Transferase</keyword>
<keyword evidence="1" id="KW-0812">Transmembrane</keyword>
<organism evidence="2 3">
    <name type="scientific">Shackletoniella antarctica</name>
    <dbReference type="NCBI Taxonomy" id="268115"/>
    <lineage>
        <taxon>Bacteria</taxon>
        <taxon>Bacillati</taxon>
        <taxon>Cyanobacteriota</taxon>
        <taxon>Cyanophyceae</taxon>
        <taxon>Oculatellales</taxon>
        <taxon>Oculatellaceae</taxon>
        <taxon>Shackletoniella</taxon>
    </lineage>
</organism>
<gene>
    <name evidence="2" type="ORF">DCF17_09420</name>
</gene>
<dbReference type="InterPro" id="IPR037997">
    <property type="entry name" value="Dgk1-like"/>
</dbReference>
<dbReference type="GO" id="GO:0004143">
    <property type="term" value="F:ATP-dependent diacylglycerol kinase activity"/>
    <property type="evidence" value="ECO:0007669"/>
    <property type="project" value="InterPro"/>
</dbReference>
<sequence length="226" mass="23481">MMATALVQIGLVAAWLALVGGVAEGLRRTAAIDTEITRKIVHIGAGHVILLAWWLHTPAWMGIAAAGAASALALLSYRLPILPGINGVGRNSLGTFFYAVSIGVLTAIFWPLGLPQYAALGILVMTWGDGLAAVVGQRFGRHPYKIFGNQKSWEGSLAMAMASLVVSLVVLGLTTGFTPAVVGTAVVVAIAATLLETLSFYGLDNLTVPLGSAVLAYGLMGWLGQI</sequence>
<dbReference type="AlphaFoldDB" id="A0A2W4WFV3"/>
<proteinExistence type="predicted"/>
<evidence type="ECO:0000313" key="3">
    <source>
        <dbReference type="Proteomes" id="UP000249081"/>
    </source>
</evidence>
<protein>
    <submittedName>
        <fullName evidence="2">Phosphatidate cytidylyltransferase</fullName>
    </submittedName>
</protein>
<evidence type="ECO:0000256" key="1">
    <source>
        <dbReference type="SAM" id="Phobius"/>
    </source>
</evidence>
<comment type="caution">
    <text evidence="2">The sequence shown here is derived from an EMBL/GenBank/DDBJ whole genome shotgun (WGS) entry which is preliminary data.</text>
</comment>
<reference evidence="3" key="1">
    <citation type="submission" date="2018-04" db="EMBL/GenBank/DDBJ databases">
        <authorList>
            <person name="Cornet L."/>
        </authorList>
    </citation>
    <scope>NUCLEOTIDE SEQUENCE [LARGE SCALE GENOMIC DNA]</scope>
</reference>
<dbReference type="EMBL" id="QBMN01000053">
    <property type="protein sequence ID" value="PZO42057.1"/>
    <property type="molecule type" value="Genomic_DNA"/>
</dbReference>
<evidence type="ECO:0000313" key="2">
    <source>
        <dbReference type="EMBL" id="PZO42057.1"/>
    </source>
</evidence>
<dbReference type="GO" id="GO:0016779">
    <property type="term" value="F:nucleotidyltransferase activity"/>
    <property type="evidence" value="ECO:0007669"/>
    <property type="project" value="UniProtKB-KW"/>
</dbReference>
<feature type="transmembrane region" description="Helical" evidence="1">
    <location>
        <begin position="59"/>
        <end position="79"/>
    </location>
</feature>
<dbReference type="PANTHER" id="PTHR31303:SF1">
    <property type="entry name" value="CTP-DEPENDENT DIACYLGLYCEROL KINASE 1"/>
    <property type="match status" value="1"/>
</dbReference>
<feature type="transmembrane region" description="Helical" evidence="1">
    <location>
        <begin position="206"/>
        <end position="224"/>
    </location>
</feature>
<keyword evidence="1" id="KW-1133">Transmembrane helix</keyword>
<name>A0A2W4WFV3_9CYAN</name>
<keyword evidence="1" id="KW-0472">Membrane</keyword>
<feature type="transmembrane region" description="Helical" evidence="1">
    <location>
        <begin position="117"/>
        <end position="136"/>
    </location>
</feature>
<reference evidence="2 3" key="2">
    <citation type="submission" date="2018-06" db="EMBL/GenBank/DDBJ databases">
        <title>Metagenomic assembly of (sub)arctic Cyanobacteria and their associated microbiome from non-axenic cultures.</title>
        <authorList>
            <person name="Baurain D."/>
        </authorList>
    </citation>
    <scope>NUCLEOTIDE SEQUENCE [LARGE SCALE GENOMIC DNA]</scope>
    <source>
        <strain evidence="2">ULC041bin1</strain>
    </source>
</reference>